<accession>A0A8J7ABH1</accession>
<gene>
    <name evidence="3" type="ORF">IQ241_21840</name>
</gene>
<dbReference type="AlphaFoldDB" id="A0A8J7ABH1"/>
<dbReference type="PANTHER" id="PTHR42957">
    <property type="entry name" value="HELICASE MJ1565-RELATED"/>
    <property type="match status" value="1"/>
</dbReference>
<dbReference type="Pfam" id="PF01935">
    <property type="entry name" value="DUF87"/>
    <property type="match status" value="1"/>
</dbReference>
<dbReference type="Proteomes" id="UP000636505">
    <property type="component" value="Unassembled WGS sequence"/>
</dbReference>
<dbReference type="RefSeq" id="WP_193911320.1">
    <property type="nucleotide sequence ID" value="NZ_JADEXG010000072.1"/>
</dbReference>
<feature type="region of interest" description="Disordered" evidence="1">
    <location>
        <begin position="1"/>
        <end position="20"/>
    </location>
</feature>
<organism evidence="3 4">
    <name type="scientific">Vasconcelosia minhoensis LEGE 07310</name>
    <dbReference type="NCBI Taxonomy" id="915328"/>
    <lineage>
        <taxon>Bacteria</taxon>
        <taxon>Bacillati</taxon>
        <taxon>Cyanobacteriota</taxon>
        <taxon>Cyanophyceae</taxon>
        <taxon>Nodosilineales</taxon>
        <taxon>Cymatolegaceae</taxon>
        <taxon>Vasconcelosia</taxon>
        <taxon>Vasconcelosia minhoensis</taxon>
    </lineage>
</organism>
<evidence type="ECO:0000256" key="1">
    <source>
        <dbReference type="SAM" id="MobiDB-lite"/>
    </source>
</evidence>
<sequence length="718" mass="79995">MTPDPFNTQTDLFQSQNDVVAPPPSAVERLIGDYEAGEAKREARKMLGELVQKDQYVGEVFSSSYETALVQIHDSHRQKVGGIPSLSFLAATRITPDKPFDFRDEDSSVLLLRVMDAAPLPNDDEATRVRVQAARQVAGPSEGHWDDASVMDHHTAGLLSFAGVRCRVIGTFYLSPSNAKDDTRLFLRFGADLSNYYPNRGLKVYKPNGEALRRIVNYRESSGAGVGIGEVRYASTNRSFQGVGDVRVTVVPEDLLAQKSALFGMTRTGKSNTTKIIAKAVFDLRYGEQSPQRVGQVIFDPNGEYANANAQDAGGEAPNALKNVWRANEDGAAGDVITYGILPHPHDPNRKFMLLNFHIDENLSIGKEIIDSTLPNKDSKYIQNFQQVTFETPSSSDRGAMTRHNRRVLAYRTLLNKAGLTAPSNITPSTTRLFNKELIESLKKAGENEPEYTMAARTFANPTPSWAQLYIAFSTLYKFTSTKEYKAFENNYIDNSSSGEEWADGGLRAILEMISRPNGAQLIGQVSPQHTSSTSTDYADDIYDALASGKLVIVDQSSGDEAVNNASARRIVQKIFDSNKEAFRQGKPKEEIPDIIIYAEEAHNLLPSDRETDYRDIWVRTAKEGAKYNLGLIYVTQEVSSIQKNILKNTANWFIGHLNNTDETRELRKFYDFADFEGSILRAQDKGFLRIKTISNPFVIPVQVREFQLRLVQPNLVP</sequence>
<evidence type="ECO:0000313" key="4">
    <source>
        <dbReference type="Proteomes" id="UP000636505"/>
    </source>
</evidence>
<protein>
    <submittedName>
        <fullName evidence="3">DUF87 domain-containing protein</fullName>
    </submittedName>
</protein>
<keyword evidence="4" id="KW-1185">Reference proteome</keyword>
<dbReference type="EMBL" id="JADEXG010000072">
    <property type="protein sequence ID" value="MBE9079900.1"/>
    <property type="molecule type" value="Genomic_DNA"/>
</dbReference>
<feature type="domain" description="Helicase HerA central" evidence="2">
    <location>
        <begin position="245"/>
        <end position="329"/>
    </location>
</feature>
<evidence type="ECO:0000313" key="3">
    <source>
        <dbReference type="EMBL" id="MBE9079900.1"/>
    </source>
</evidence>
<feature type="compositionally biased region" description="Polar residues" evidence="1">
    <location>
        <begin position="1"/>
        <end position="18"/>
    </location>
</feature>
<evidence type="ECO:0000259" key="2">
    <source>
        <dbReference type="Pfam" id="PF01935"/>
    </source>
</evidence>
<proteinExistence type="predicted"/>
<dbReference type="PANTHER" id="PTHR42957:SF1">
    <property type="entry name" value="HELICASE MJ1565-RELATED"/>
    <property type="match status" value="1"/>
</dbReference>
<comment type="caution">
    <text evidence="3">The sequence shown here is derived from an EMBL/GenBank/DDBJ whole genome shotgun (WGS) entry which is preliminary data.</text>
</comment>
<dbReference type="InterPro" id="IPR027417">
    <property type="entry name" value="P-loop_NTPase"/>
</dbReference>
<name>A0A8J7ABH1_9CYAN</name>
<dbReference type="InterPro" id="IPR002789">
    <property type="entry name" value="HerA_central"/>
</dbReference>
<dbReference type="Gene3D" id="3.40.50.300">
    <property type="entry name" value="P-loop containing nucleotide triphosphate hydrolases"/>
    <property type="match status" value="2"/>
</dbReference>
<dbReference type="SUPFAM" id="SSF52540">
    <property type="entry name" value="P-loop containing nucleoside triphosphate hydrolases"/>
    <property type="match status" value="1"/>
</dbReference>
<dbReference type="InterPro" id="IPR008571">
    <property type="entry name" value="HerA-like"/>
</dbReference>
<reference evidence="3" key="1">
    <citation type="submission" date="2020-10" db="EMBL/GenBank/DDBJ databases">
        <authorList>
            <person name="Castelo-Branco R."/>
            <person name="Eusebio N."/>
            <person name="Adriana R."/>
            <person name="Vieira A."/>
            <person name="Brugerolle De Fraissinette N."/>
            <person name="Rezende De Castro R."/>
            <person name="Schneider M.P."/>
            <person name="Vasconcelos V."/>
            <person name="Leao P.N."/>
        </authorList>
    </citation>
    <scope>NUCLEOTIDE SEQUENCE</scope>
    <source>
        <strain evidence="3">LEGE 07310</strain>
    </source>
</reference>